<dbReference type="AlphaFoldDB" id="A0A423WSF8"/>
<gene>
    <name evidence="3" type="ORF">VPNG_08056</name>
</gene>
<comment type="caution">
    <text evidence="3">The sequence shown here is derived from an EMBL/GenBank/DDBJ whole genome shotgun (WGS) entry which is preliminary data.</text>
</comment>
<keyword evidence="4" id="KW-1185">Reference proteome</keyword>
<dbReference type="EMBL" id="LKEB01000043">
    <property type="protein sequence ID" value="ROW06281.1"/>
    <property type="molecule type" value="Genomic_DNA"/>
</dbReference>
<dbReference type="GO" id="GO:0005684">
    <property type="term" value="C:U2-type spliceosomal complex"/>
    <property type="evidence" value="ECO:0007669"/>
    <property type="project" value="TreeGrafter"/>
</dbReference>
<evidence type="ECO:0000256" key="1">
    <source>
        <dbReference type="ARBA" id="ARBA00005595"/>
    </source>
</evidence>
<dbReference type="GO" id="GO:0071014">
    <property type="term" value="C:post-mRNA release spliceosomal complex"/>
    <property type="evidence" value="ECO:0007669"/>
    <property type="project" value="TreeGrafter"/>
</dbReference>
<evidence type="ECO:0000313" key="3">
    <source>
        <dbReference type="EMBL" id="ROW06281.1"/>
    </source>
</evidence>
<sequence length="380" mass="41951">MQGFNMGRYVPPDQEGLSTGNQLARKHPLGARASRLKSEGVLTVRFEMPFAVWCDNCKPHPGIIGQGVRFNAEKKRVGSYYSSPVYSFRMRHVACGGWIEVRTDPKNTAYVVVAGGRRRDTGEERVGAGEGDSLVGSGLAGPAGVRPIRTLQEQAEERESAFANLEKTIEDRAAFEAAKHRIGEIHETNEKQWDDPYSRNQSLRKQFRVGRKQREKDAHVTEGLKDRMSLGIELLPESEEDARWARLVDFGSKPEELAGQEVKVLAKPLFGADKSGTTSAVEESSKAKGTLGKTPRRKLKSEIASSKMRESLVSEIVGNTRLTSDPFLEPRSRDSARGSPSLPGLKRKRRSEGDSSQSPNERPPEKVTAVSSALVDYDSD</sequence>
<feature type="region of interest" description="Disordered" evidence="2">
    <location>
        <begin position="272"/>
        <end position="380"/>
    </location>
</feature>
<dbReference type="InterPro" id="IPR007590">
    <property type="entry name" value="Saf4/Yju2"/>
</dbReference>
<organism evidence="3 4">
    <name type="scientific">Cytospora leucostoma</name>
    <dbReference type="NCBI Taxonomy" id="1230097"/>
    <lineage>
        <taxon>Eukaryota</taxon>
        <taxon>Fungi</taxon>
        <taxon>Dikarya</taxon>
        <taxon>Ascomycota</taxon>
        <taxon>Pezizomycotina</taxon>
        <taxon>Sordariomycetes</taxon>
        <taxon>Sordariomycetidae</taxon>
        <taxon>Diaporthales</taxon>
        <taxon>Cytosporaceae</taxon>
        <taxon>Cytospora</taxon>
    </lineage>
</organism>
<dbReference type="InParanoid" id="A0A423WSF8"/>
<dbReference type="STRING" id="1230097.A0A423WSF8"/>
<dbReference type="Pfam" id="PF04502">
    <property type="entry name" value="Saf4_Yju2"/>
    <property type="match status" value="1"/>
</dbReference>
<dbReference type="GO" id="GO:0000398">
    <property type="term" value="P:mRNA splicing, via spliceosome"/>
    <property type="evidence" value="ECO:0007669"/>
    <property type="project" value="InterPro"/>
</dbReference>
<evidence type="ECO:0000256" key="2">
    <source>
        <dbReference type="SAM" id="MobiDB-lite"/>
    </source>
</evidence>
<protein>
    <recommendedName>
        <fullName evidence="5">DUF572 domain-containing protein</fullName>
    </recommendedName>
</protein>
<dbReference type="Proteomes" id="UP000285146">
    <property type="component" value="Unassembled WGS sequence"/>
</dbReference>
<proteinExistence type="inferred from homology"/>
<dbReference type="OrthoDB" id="360327at2759"/>
<dbReference type="PANTHER" id="PTHR12111:SF2">
    <property type="entry name" value="SPLICING FACTOR YJU2B-RELATED"/>
    <property type="match status" value="1"/>
</dbReference>
<name>A0A423WSF8_9PEZI</name>
<reference evidence="3 4" key="1">
    <citation type="submission" date="2015-09" db="EMBL/GenBank/DDBJ databases">
        <title>Host preference determinants of Valsa canker pathogens revealed by comparative genomics.</title>
        <authorList>
            <person name="Yin Z."/>
            <person name="Huang L."/>
        </authorList>
    </citation>
    <scope>NUCLEOTIDE SEQUENCE [LARGE SCALE GENOMIC DNA]</scope>
    <source>
        <strain evidence="3 4">SXYLt</strain>
    </source>
</reference>
<comment type="similarity">
    <text evidence="1">Belongs to the CWC16 family.</text>
</comment>
<accession>A0A423WSF8</accession>
<dbReference type="PANTHER" id="PTHR12111">
    <property type="entry name" value="SPLICING FACTOR YJU2"/>
    <property type="match status" value="1"/>
</dbReference>
<evidence type="ECO:0000313" key="4">
    <source>
        <dbReference type="Proteomes" id="UP000285146"/>
    </source>
</evidence>
<evidence type="ECO:0008006" key="5">
    <source>
        <dbReference type="Google" id="ProtNLM"/>
    </source>
</evidence>